<dbReference type="RefSeq" id="XP_007674524.1">
    <property type="nucleotide sequence ID" value="XM_007676334.1"/>
</dbReference>
<accession>M2LVB1</accession>
<dbReference type="EMBL" id="KB445553">
    <property type="protein sequence ID" value="EMC98552.1"/>
    <property type="molecule type" value="Genomic_DNA"/>
</dbReference>
<dbReference type="Proteomes" id="UP000011761">
    <property type="component" value="Unassembled WGS sequence"/>
</dbReference>
<dbReference type="KEGG" id="bcom:BAUCODRAFT_32610"/>
<dbReference type="PANTHER" id="PTHR28038">
    <property type="entry name" value="ADL329WP"/>
    <property type="match status" value="1"/>
</dbReference>
<dbReference type="AlphaFoldDB" id="M2LVB1"/>
<proteinExistence type="predicted"/>
<keyword evidence="2" id="KW-1185">Reference proteome</keyword>
<dbReference type="eggNOG" id="ENOG502S6JB">
    <property type="taxonomic scope" value="Eukaryota"/>
</dbReference>
<organism evidence="1 2">
    <name type="scientific">Baudoinia panamericana (strain UAMH 10762)</name>
    <name type="common">Angels' share fungus</name>
    <name type="synonym">Baudoinia compniacensis (strain UAMH 10762)</name>
    <dbReference type="NCBI Taxonomy" id="717646"/>
    <lineage>
        <taxon>Eukaryota</taxon>
        <taxon>Fungi</taxon>
        <taxon>Dikarya</taxon>
        <taxon>Ascomycota</taxon>
        <taxon>Pezizomycotina</taxon>
        <taxon>Dothideomycetes</taxon>
        <taxon>Dothideomycetidae</taxon>
        <taxon>Mycosphaerellales</taxon>
        <taxon>Teratosphaeriaceae</taxon>
        <taxon>Baudoinia</taxon>
    </lineage>
</organism>
<name>M2LVB1_BAUPA</name>
<evidence type="ECO:0000313" key="2">
    <source>
        <dbReference type="Proteomes" id="UP000011761"/>
    </source>
</evidence>
<reference evidence="1 2" key="1">
    <citation type="journal article" date="2012" name="PLoS Pathog.">
        <title>Diverse lifestyles and strategies of plant pathogenesis encoded in the genomes of eighteen Dothideomycetes fungi.</title>
        <authorList>
            <person name="Ohm R.A."/>
            <person name="Feau N."/>
            <person name="Henrissat B."/>
            <person name="Schoch C.L."/>
            <person name="Horwitz B.A."/>
            <person name="Barry K.W."/>
            <person name="Condon B.J."/>
            <person name="Copeland A.C."/>
            <person name="Dhillon B."/>
            <person name="Glaser F."/>
            <person name="Hesse C.N."/>
            <person name="Kosti I."/>
            <person name="LaButti K."/>
            <person name="Lindquist E.A."/>
            <person name="Lucas S."/>
            <person name="Salamov A.A."/>
            <person name="Bradshaw R.E."/>
            <person name="Ciuffetti L."/>
            <person name="Hamelin R.C."/>
            <person name="Kema G.H.J."/>
            <person name="Lawrence C."/>
            <person name="Scott J.A."/>
            <person name="Spatafora J.W."/>
            <person name="Turgeon B.G."/>
            <person name="de Wit P.J.G.M."/>
            <person name="Zhong S."/>
            <person name="Goodwin S.B."/>
            <person name="Grigoriev I.V."/>
        </authorList>
    </citation>
    <scope>NUCLEOTIDE SEQUENCE [LARGE SCALE GENOMIC DNA]</scope>
    <source>
        <strain evidence="1 2">UAMH 10762</strain>
    </source>
</reference>
<dbReference type="STRING" id="717646.M2LVB1"/>
<dbReference type="GeneID" id="19111827"/>
<evidence type="ECO:0000313" key="1">
    <source>
        <dbReference type="EMBL" id="EMC98552.1"/>
    </source>
</evidence>
<dbReference type="HOGENOM" id="CLU_207397_0_0_1"/>
<protein>
    <submittedName>
        <fullName evidence="1">Uncharacterized protein</fullName>
    </submittedName>
</protein>
<sequence>MANRKDMRREDLIVPYVEPAPPKENDAQSMMASTLPMAAIFTRNKYAAENLYLTTTTTRTTKTV</sequence>
<dbReference type="OrthoDB" id="284718at2759"/>
<gene>
    <name evidence="1" type="ORF">BAUCODRAFT_32610</name>
</gene>
<dbReference type="PANTHER" id="PTHR28038:SF1">
    <property type="entry name" value="ADL329WP"/>
    <property type="match status" value="1"/>
</dbReference>